<feature type="compositionally biased region" description="Low complexity" evidence="1">
    <location>
        <begin position="7"/>
        <end position="27"/>
    </location>
</feature>
<feature type="compositionally biased region" description="Polar residues" evidence="1">
    <location>
        <begin position="812"/>
        <end position="830"/>
    </location>
</feature>
<feature type="region of interest" description="Disordered" evidence="1">
    <location>
        <begin position="1"/>
        <end position="27"/>
    </location>
</feature>
<feature type="compositionally biased region" description="Low complexity" evidence="1">
    <location>
        <begin position="409"/>
        <end position="418"/>
    </location>
</feature>
<evidence type="ECO:0000256" key="1">
    <source>
        <dbReference type="SAM" id="MobiDB-lite"/>
    </source>
</evidence>
<feature type="region of interest" description="Disordered" evidence="1">
    <location>
        <begin position="305"/>
        <end position="352"/>
    </location>
</feature>
<keyword evidence="3" id="KW-1185">Reference proteome</keyword>
<evidence type="ECO:0000313" key="2">
    <source>
        <dbReference type="EMBL" id="OCH96471.1"/>
    </source>
</evidence>
<feature type="compositionally biased region" description="Acidic residues" evidence="1">
    <location>
        <begin position="339"/>
        <end position="349"/>
    </location>
</feature>
<dbReference type="PANTHER" id="PTHR24216">
    <property type="entry name" value="PAXILLIN-RELATED"/>
    <property type="match status" value="1"/>
</dbReference>
<sequence length="900" mass="100250">MASNVQASGPSTIESSSGPSSSANRSIPKGGVFFRVLTAVPKPISSPPPIQSRPRVSQGRGRSSRLPDVPNAGEGACGVNETQRAASALSFVDIPEHQAHQQLYKPHGPWAWADGVTVEDTQTILDLESSGPGFTTALKRGYWNNHSLIYVSKAWSLAKRRDWRGFYSELAMYKSMVYLRAFQGLVIPPLLAVNVTADSVSLAMQLPHPCFWIEAHSTMPTVLKFRILEAYRMLHSHGVLHGSAELPHMLVGADAKVTLTDLHNSRSTIPNTELMVRGTTKDELEMEFRKVMYLLDFDGYKKDEEAKTKRHVDREERNSRRRVLREAAQRGDYIGPVEANEEPPPEDVAEPPVPEDILLEWRDLAGHQPRRFIVPTRTVKEVSDAAKSFLEIVHRMKRGLPLEEPPLTPQAWQQQQQQQPPPPHPATDQESQSLQQAQLSSQQAQTPSAQPHATQSERAETTLPPPPPPSRYNLRKRKSPSSQLTNTRGSPAKRPRAALPKGSARRPSAASSSQPVPAPPQVPVATVTDKLPIARSQSSNPPKPIKVRDFAFEPYTGAKGFYVPHPPTENRMYSERAVYIRRSNEDACLSQKLTYSHDYQGHPIPPDWKRKARRGSIQMGSLKRKRMERRDPDAIDGPAVLKKQRYLDSRAAGQDHDVGFLELEERMDVTEGPRILARAEYAVRPGPSTVSPARPIIGRSILKPTPPVKTFPYWGDGFTEPSDLTISPKLGPSNYIQVHGTEMRPFLDSLTDWRLPPAREDAADLDHLRSQLARSQSVSMDAQPDDDETFVYSAPDVAPTPRTPPTQDRAGGSTSSTRDPATDGSTSLNVSPVREHLVTWSQEHPTLDLESSDSEEEAFVEAMLYCGDEDETACVLRRSWPDDLHEMVRSWMRGFRGPPH</sequence>
<protein>
    <submittedName>
        <fullName evidence="2">Uncharacterized protein</fullName>
    </submittedName>
</protein>
<dbReference type="Proteomes" id="UP000250043">
    <property type="component" value="Unassembled WGS sequence"/>
</dbReference>
<feature type="region of interest" description="Disordered" evidence="1">
    <location>
        <begin position="43"/>
        <end position="74"/>
    </location>
</feature>
<feature type="compositionally biased region" description="Low complexity" evidence="1">
    <location>
        <begin position="505"/>
        <end position="515"/>
    </location>
</feature>
<name>A0A8E2J7C1_9APHY</name>
<feature type="compositionally biased region" description="Low complexity" evidence="1">
    <location>
        <begin position="431"/>
        <end position="454"/>
    </location>
</feature>
<proteinExistence type="predicted"/>
<accession>A0A8E2J7C1</accession>
<feature type="compositionally biased region" description="Basic and acidic residues" evidence="1">
    <location>
        <begin position="305"/>
        <end position="329"/>
    </location>
</feature>
<organism evidence="2 3">
    <name type="scientific">Obba rivulosa</name>
    <dbReference type="NCBI Taxonomy" id="1052685"/>
    <lineage>
        <taxon>Eukaryota</taxon>
        <taxon>Fungi</taxon>
        <taxon>Dikarya</taxon>
        <taxon>Basidiomycota</taxon>
        <taxon>Agaricomycotina</taxon>
        <taxon>Agaricomycetes</taxon>
        <taxon>Polyporales</taxon>
        <taxon>Gelatoporiaceae</taxon>
        <taxon>Obba</taxon>
    </lineage>
</organism>
<dbReference type="AlphaFoldDB" id="A0A8E2J7C1"/>
<dbReference type="EMBL" id="KV722330">
    <property type="protein sequence ID" value="OCH96471.1"/>
    <property type="molecule type" value="Genomic_DNA"/>
</dbReference>
<gene>
    <name evidence="2" type="ORF">OBBRIDRAFT_765235</name>
</gene>
<feature type="region of interest" description="Disordered" evidence="1">
    <location>
        <begin position="401"/>
        <end position="546"/>
    </location>
</feature>
<feature type="compositionally biased region" description="Polar residues" evidence="1">
    <location>
        <begin position="480"/>
        <end position="489"/>
    </location>
</feature>
<evidence type="ECO:0000313" key="3">
    <source>
        <dbReference type="Proteomes" id="UP000250043"/>
    </source>
</evidence>
<reference evidence="2 3" key="1">
    <citation type="submission" date="2016-07" db="EMBL/GenBank/DDBJ databases">
        <title>Draft genome of the white-rot fungus Obba rivulosa 3A-2.</title>
        <authorList>
            <consortium name="DOE Joint Genome Institute"/>
            <person name="Miettinen O."/>
            <person name="Riley R."/>
            <person name="Acob R."/>
            <person name="Barry K."/>
            <person name="Cullen D."/>
            <person name="De Vries R."/>
            <person name="Hainaut M."/>
            <person name="Hatakka A."/>
            <person name="Henrissat B."/>
            <person name="Hilden K."/>
            <person name="Kuo R."/>
            <person name="Labutti K."/>
            <person name="Lipzen A."/>
            <person name="Makela M.R."/>
            <person name="Sandor L."/>
            <person name="Spatafora J.W."/>
            <person name="Grigoriev I.V."/>
            <person name="Hibbett D.S."/>
        </authorList>
    </citation>
    <scope>NUCLEOTIDE SEQUENCE [LARGE SCALE GENOMIC DNA]</scope>
    <source>
        <strain evidence="2 3">3A-2</strain>
    </source>
</reference>
<feature type="region of interest" description="Disordered" evidence="1">
    <location>
        <begin position="774"/>
        <end position="831"/>
    </location>
</feature>
<dbReference type="OrthoDB" id="2687876at2759"/>